<dbReference type="AlphaFoldDB" id="A0AAD6V5A9"/>
<sequence>MDASIILVIIFIYGESSQITGKQREKQHKLAQHHEQLDSIHRDGVLLPVSARHVVDDELTQDIRKKHPVALMGGVVAPVELLGRPGDMVVLIRVASQQIDPEGGIGSKSRGAVSKDSDRKFCTGQVRRSSSIVQLDFAKTSRKVQVIQTPPCRWFHLTSGLVLVSCGSALAALARVTAGGLKHPISGAKVTAGLKPSAKSMSSPSLQQLEGMAETLHAASAATGGHCTAQVEPIPRSTTQACPSLATPVMGTDGRHMAALADSCSSNSNIVADAREVKVVQDKGTIGISVTQMVSTYFDTGNMDEDQTA</sequence>
<evidence type="ECO:0000313" key="1">
    <source>
        <dbReference type="EMBL" id="KAJ7199918.1"/>
    </source>
</evidence>
<dbReference type="EMBL" id="JARJCW010000065">
    <property type="protein sequence ID" value="KAJ7199918.1"/>
    <property type="molecule type" value="Genomic_DNA"/>
</dbReference>
<proteinExistence type="predicted"/>
<dbReference type="Proteomes" id="UP001219525">
    <property type="component" value="Unassembled WGS sequence"/>
</dbReference>
<protein>
    <submittedName>
        <fullName evidence="1">Uncharacterized protein</fullName>
    </submittedName>
</protein>
<keyword evidence="2" id="KW-1185">Reference proteome</keyword>
<accession>A0AAD6V5A9</accession>
<comment type="caution">
    <text evidence="1">The sequence shown here is derived from an EMBL/GenBank/DDBJ whole genome shotgun (WGS) entry which is preliminary data.</text>
</comment>
<evidence type="ECO:0000313" key="2">
    <source>
        <dbReference type="Proteomes" id="UP001219525"/>
    </source>
</evidence>
<gene>
    <name evidence="1" type="ORF">GGX14DRAFT_400922</name>
</gene>
<reference evidence="1" key="1">
    <citation type="submission" date="2023-03" db="EMBL/GenBank/DDBJ databases">
        <title>Massive genome expansion in bonnet fungi (Mycena s.s.) driven by repeated elements and novel gene families across ecological guilds.</title>
        <authorList>
            <consortium name="Lawrence Berkeley National Laboratory"/>
            <person name="Harder C.B."/>
            <person name="Miyauchi S."/>
            <person name="Viragh M."/>
            <person name="Kuo A."/>
            <person name="Thoen E."/>
            <person name="Andreopoulos B."/>
            <person name="Lu D."/>
            <person name="Skrede I."/>
            <person name="Drula E."/>
            <person name="Henrissat B."/>
            <person name="Morin E."/>
            <person name="Kohler A."/>
            <person name="Barry K."/>
            <person name="LaButti K."/>
            <person name="Morin E."/>
            <person name="Salamov A."/>
            <person name="Lipzen A."/>
            <person name="Mereny Z."/>
            <person name="Hegedus B."/>
            <person name="Baldrian P."/>
            <person name="Stursova M."/>
            <person name="Weitz H."/>
            <person name="Taylor A."/>
            <person name="Grigoriev I.V."/>
            <person name="Nagy L.G."/>
            <person name="Martin F."/>
            <person name="Kauserud H."/>
        </authorList>
    </citation>
    <scope>NUCLEOTIDE SEQUENCE</scope>
    <source>
        <strain evidence="1">9144</strain>
    </source>
</reference>
<organism evidence="1 2">
    <name type="scientific">Mycena pura</name>
    <dbReference type="NCBI Taxonomy" id="153505"/>
    <lineage>
        <taxon>Eukaryota</taxon>
        <taxon>Fungi</taxon>
        <taxon>Dikarya</taxon>
        <taxon>Basidiomycota</taxon>
        <taxon>Agaricomycotina</taxon>
        <taxon>Agaricomycetes</taxon>
        <taxon>Agaricomycetidae</taxon>
        <taxon>Agaricales</taxon>
        <taxon>Marasmiineae</taxon>
        <taxon>Mycenaceae</taxon>
        <taxon>Mycena</taxon>
    </lineage>
</organism>
<name>A0AAD6V5A9_9AGAR</name>